<reference evidence="1 2" key="1">
    <citation type="submission" date="2023-09" db="EMBL/GenBank/DDBJ databases">
        <title>Nesidiocoris tenuis whole genome shotgun sequence.</title>
        <authorList>
            <person name="Shibata T."/>
            <person name="Shimoda M."/>
            <person name="Kobayashi T."/>
            <person name="Uehara T."/>
        </authorList>
    </citation>
    <scope>NUCLEOTIDE SEQUENCE [LARGE SCALE GENOMIC DNA]</scope>
    <source>
        <strain evidence="1 2">Japan</strain>
    </source>
</reference>
<keyword evidence="2" id="KW-1185">Reference proteome</keyword>
<evidence type="ECO:0000313" key="2">
    <source>
        <dbReference type="Proteomes" id="UP001307889"/>
    </source>
</evidence>
<dbReference type="EMBL" id="AP028920">
    <property type="protein sequence ID" value="BET01222.1"/>
    <property type="molecule type" value="Genomic_DNA"/>
</dbReference>
<protein>
    <submittedName>
        <fullName evidence="1">Uncharacterized protein</fullName>
    </submittedName>
</protein>
<name>A0ABN7BDL6_9HEMI</name>
<gene>
    <name evidence="1" type="ORF">NTJ_14038</name>
</gene>
<dbReference type="Proteomes" id="UP001307889">
    <property type="component" value="Chromosome 12"/>
</dbReference>
<accession>A0ABN7BDL6</accession>
<sequence length="85" mass="9759">MFQQLSHLDKCWVGLCRTVLGQRNMEVPLEAAKTEIVQFALHGKALRRSSMNRKQDPRYRVPGDLPRTPILPYSTTLLKLPLKVT</sequence>
<proteinExistence type="predicted"/>
<organism evidence="1 2">
    <name type="scientific">Nesidiocoris tenuis</name>
    <dbReference type="NCBI Taxonomy" id="355587"/>
    <lineage>
        <taxon>Eukaryota</taxon>
        <taxon>Metazoa</taxon>
        <taxon>Ecdysozoa</taxon>
        <taxon>Arthropoda</taxon>
        <taxon>Hexapoda</taxon>
        <taxon>Insecta</taxon>
        <taxon>Pterygota</taxon>
        <taxon>Neoptera</taxon>
        <taxon>Paraneoptera</taxon>
        <taxon>Hemiptera</taxon>
        <taxon>Heteroptera</taxon>
        <taxon>Panheteroptera</taxon>
        <taxon>Cimicomorpha</taxon>
        <taxon>Miridae</taxon>
        <taxon>Dicyphina</taxon>
        <taxon>Nesidiocoris</taxon>
    </lineage>
</organism>
<evidence type="ECO:0000313" key="1">
    <source>
        <dbReference type="EMBL" id="BET01222.1"/>
    </source>
</evidence>